<feature type="compositionally biased region" description="Low complexity" evidence="1">
    <location>
        <begin position="761"/>
        <end position="774"/>
    </location>
</feature>
<keyword evidence="3" id="KW-1185">Reference proteome</keyword>
<evidence type="ECO:0000256" key="1">
    <source>
        <dbReference type="SAM" id="MobiDB-lite"/>
    </source>
</evidence>
<dbReference type="Proteomes" id="UP000245383">
    <property type="component" value="Unassembled WGS sequence"/>
</dbReference>
<feature type="region of interest" description="Disordered" evidence="1">
    <location>
        <begin position="1504"/>
        <end position="1549"/>
    </location>
</feature>
<protein>
    <submittedName>
        <fullName evidence="2">Uncharacterized protein</fullName>
    </submittedName>
</protein>
<name>A0A2T9YGK1_9FUNG</name>
<feature type="compositionally biased region" description="Low complexity" evidence="1">
    <location>
        <begin position="735"/>
        <end position="750"/>
    </location>
</feature>
<dbReference type="EMBL" id="MBFR01000199">
    <property type="protein sequence ID" value="PVU91453.1"/>
    <property type="molecule type" value="Genomic_DNA"/>
</dbReference>
<dbReference type="STRING" id="133385.A0A2T9YGK1"/>
<feature type="compositionally biased region" description="Low complexity" evidence="1">
    <location>
        <begin position="1184"/>
        <end position="1198"/>
    </location>
</feature>
<evidence type="ECO:0000313" key="2">
    <source>
        <dbReference type="EMBL" id="PVU91453.1"/>
    </source>
</evidence>
<feature type="region of interest" description="Disordered" evidence="1">
    <location>
        <begin position="735"/>
        <end position="774"/>
    </location>
</feature>
<dbReference type="OrthoDB" id="1923159at2759"/>
<feature type="region of interest" description="Disordered" evidence="1">
    <location>
        <begin position="1163"/>
        <end position="1198"/>
    </location>
</feature>
<proteinExistence type="predicted"/>
<accession>A0A2T9YGK1</accession>
<reference evidence="2 3" key="1">
    <citation type="journal article" date="2018" name="MBio">
        <title>Comparative Genomics Reveals the Core Gene Toolbox for the Fungus-Insect Symbiosis.</title>
        <authorList>
            <person name="Wang Y."/>
            <person name="Stata M."/>
            <person name="Wang W."/>
            <person name="Stajich J.E."/>
            <person name="White M.M."/>
            <person name="Moncalvo J.M."/>
        </authorList>
    </citation>
    <scope>NUCLEOTIDE SEQUENCE [LARGE SCALE GENOMIC DNA]</scope>
    <source>
        <strain evidence="2 3">SWE-8-4</strain>
    </source>
</reference>
<organism evidence="2 3">
    <name type="scientific">Smittium simulii</name>
    <dbReference type="NCBI Taxonomy" id="133385"/>
    <lineage>
        <taxon>Eukaryota</taxon>
        <taxon>Fungi</taxon>
        <taxon>Fungi incertae sedis</taxon>
        <taxon>Zoopagomycota</taxon>
        <taxon>Kickxellomycotina</taxon>
        <taxon>Harpellomycetes</taxon>
        <taxon>Harpellales</taxon>
        <taxon>Legeriomycetaceae</taxon>
        <taxon>Smittium</taxon>
    </lineage>
</organism>
<feature type="compositionally biased region" description="Low complexity" evidence="1">
    <location>
        <begin position="1524"/>
        <end position="1534"/>
    </location>
</feature>
<gene>
    <name evidence="2" type="ORF">BB561_004388</name>
</gene>
<evidence type="ECO:0000313" key="3">
    <source>
        <dbReference type="Proteomes" id="UP000245383"/>
    </source>
</evidence>
<sequence>MEKKQSEQKPLRYKEYFSLLSKLQNQPLLQPKPLYSELFLTKTLVSQKILKNPPFQDFSTLKTCSVLDAVNKEAFLDLPPQNFPPPFNQTLSLSQPYPSKPSSLFFDYKQNRLSPSSLPSTSKAIHYPDSRSFLLQASKSTAKHMLPELISDSLLPLASTIESNSQLVPQTNLPPSLLTNHHVFQTPSAKLKPVLNSSLEKSQLILFSADTESSYLSSSSSPILTNCTYATSENSPPSQSISSSSVNNSFTFFQELLLDLDTCLIPKNLYSILLEKNSLVVLIRLMTGISEKFDGISSFSSKDDYTTHSSFDHWVIARKLEHRNKSLRLTSTELKIAYNSVQVLTNLDFDSLNLLKDNLSLIIYSLFEVFTFKARGSFYHFSALFDFLLTVFPLEISHTVLYTPNSSSLALPYPHCISDLNIFHYVPSKPLVALMFPFLSESPIQSSFQKVVFTIWTADEFRVLHISPTDVVLPSNAILNLSKHSSSIFNPKNSKKSSERFHTLSDLGFWSHILSLIQDPDPIVVKNTTNFVINIINDYSNYVGVDALFQPLINGDHIIQKMGQLIVGDSLIGYQATAAIKILYSLLKKSSNLYSRLVRDRQNHIKVEPSTWSSPFLLHIGASIRLQLETFVPGLFATLSNLHGDTDLTSNATFARRISVSFSAHDITTNKLTTSKPNESATPEINSSKHMTNLAFPSNKIKNFDKFSGSQNSQFIGSYWSNHDFIDGLHDIPVSSPSVSPSSTLSASSISDRRESSETFPIDSSDTNSSNINPNSNIQLKPFSKLSEVRVMLLSIILHILNESEDPDEILGWVDLRVWDCLVYWVFQHPSNSNYQSIFYQLLSLVIQSSIYLHNQLFSNIPLESLTNPNISSHKCTCSLNNISGCLGCYYRSALSCNCDRVLSYLIESIKLPERIFCAIKSLFFYENCLGYFYLILNSLRLVIQTDRIQARTYALLQNPESNIIGALIDEYPDKDLYLGIFYLFFGITLDNSLNFDRKKSLKLKEDLYLNQKKPETFHYQVNSNNKLFLNEANKFTSPASSSESIPIDLANLNLKNNHQTTDNEDHKQQDTINVLNSLSVNYKSKNTDKIKSIGLNKKKSLKNSSKLSKKSSLNKNQKAVFDTVLESDLNAESNQATPDVLHIKNSENITYLEKNFKDTKTSSDALKSQKFPDKDISRTEPPINILSSSSKKNNTSSNIKVEKAPEINYFNKSELELSNLHNFINTGNKINIQSLLNCPDSPPLTGTENYIQRWQASLLNNPIWFENISLIRKHAIDISKTCSKYKLCDQNKNEIRTLSKQPIFHYSPLAVKLPKVFENSEVKNKRASQRIQMLTNKNTPKQPLAKSSSHLKLNYAGITKSCSKTIDSISFSKNGRDNNSKEVQNKASKDQSLLITLDPKTDIFNNKSLQKLAEDYGNTGTNTEKHNDITSKLKSKKKNRLSLYNVNDLQELNNNNFTILNSGIDYGSIYSFCLGFGLELFNNEKKSHNNSLESNHLESKNMDFVKKTNSSSIKKSRKKKPHTSLLSSTSCLSRNKSINASEPNKKKL</sequence>
<comment type="caution">
    <text evidence="2">The sequence shown here is derived from an EMBL/GenBank/DDBJ whole genome shotgun (WGS) entry which is preliminary data.</text>
</comment>